<dbReference type="RefSeq" id="WP_066871018.1">
    <property type="nucleotide sequence ID" value="NZ_LNQB01000063.1"/>
</dbReference>
<name>A0A178YKF6_SINSA</name>
<dbReference type="GO" id="GO:0016702">
    <property type="term" value="F:oxidoreductase activity, acting on single donors with incorporation of molecular oxygen, incorporation of two atoms of oxygen"/>
    <property type="evidence" value="ECO:0007669"/>
    <property type="project" value="UniProtKB-ARBA"/>
</dbReference>
<evidence type="ECO:0000313" key="3">
    <source>
        <dbReference type="Proteomes" id="UP000078507"/>
    </source>
</evidence>
<dbReference type="InterPro" id="IPR004183">
    <property type="entry name" value="Xdiol_dOase_suB"/>
</dbReference>
<evidence type="ECO:0000259" key="1">
    <source>
        <dbReference type="Pfam" id="PF02900"/>
    </source>
</evidence>
<sequence length="277" mass="29472">MARIVGGFVAPHNPVMYFNPKGATEEQSKLCYDAYAQTARRIAELEADAAIVIGCDHYILFGTECLPPYVISTGEIDGPVDQLPGLKRRPLKSHAALGSHIAKVGTETGFDWTVGRALSVDHSVAVPHHLMVEPAGGDLPIVAVMLACGVEPYLPMKRAWDLGEHIAAAVASFPSDERIVVIGSGGISHHVGDERMGEVNPDFDRKVLDIVTRGDKAAMLALTDEEILRDGGNGAMEIRTYACAMAATRAAGGRLIAYEPVPGWVTGMGFAELEVAA</sequence>
<reference evidence="2 3" key="1">
    <citation type="submission" date="2015-11" db="EMBL/GenBank/DDBJ databases">
        <title>Ensifer anhuiense sp. nov., an effective nitrogen fixation bacterium with Glycine soja.</title>
        <authorList>
            <person name="Yan H."/>
            <person name="Chen W."/>
        </authorList>
    </citation>
    <scope>NUCLEOTIDE SEQUENCE [LARGE SCALE GENOMIC DNA]</scope>
    <source>
        <strain evidence="2 3">LMG 7837</strain>
    </source>
</reference>
<dbReference type="Proteomes" id="UP000078507">
    <property type="component" value="Unassembled WGS sequence"/>
</dbReference>
<dbReference type="Pfam" id="PF02900">
    <property type="entry name" value="LigB"/>
    <property type="match status" value="1"/>
</dbReference>
<dbReference type="Gene3D" id="3.40.830.10">
    <property type="entry name" value="LigB-like"/>
    <property type="match status" value="1"/>
</dbReference>
<dbReference type="OrthoDB" id="8673673at2"/>
<accession>A0A178YKF6</accession>
<organism evidence="2 3">
    <name type="scientific">Sinorhizobium saheli</name>
    <dbReference type="NCBI Taxonomy" id="36856"/>
    <lineage>
        <taxon>Bacteria</taxon>
        <taxon>Pseudomonadati</taxon>
        <taxon>Pseudomonadota</taxon>
        <taxon>Alphaproteobacteria</taxon>
        <taxon>Hyphomicrobiales</taxon>
        <taxon>Rhizobiaceae</taxon>
        <taxon>Sinorhizobium/Ensifer group</taxon>
        <taxon>Sinorhizobium</taxon>
    </lineage>
</organism>
<dbReference type="GO" id="GO:0008198">
    <property type="term" value="F:ferrous iron binding"/>
    <property type="evidence" value="ECO:0007669"/>
    <property type="project" value="InterPro"/>
</dbReference>
<protein>
    <submittedName>
        <fullName evidence="2">Protocatechuate 3,4-dioxygenase</fullName>
    </submittedName>
</protein>
<proteinExistence type="predicted"/>
<keyword evidence="3" id="KW-1185">Reference proteome</keyword>
<keyword evidence="2" id="KW-0560">Oxidoreductase</keyword>
<keyword evidence="2" id="KW-0223">Dioxygenase</keyword>
<dbReference type="SUPFAM" id="SSF53213">
    <property type="entry name" value="LigB-like"/>
    <property type="match status" value="1"/>
</dbReference>
<dbReference type="AlphaFoldDB" id="A0A178YKF6"/>
<evidence type="ECO:0000313" key="2">
    <source>
        <dbReference type="EMBL" id="OAP47970.1"/>
    </source>
</evidence>
<dbReference type="EMBL" id="LNQB01000063">
    <property type="protein sequence ID" value="OAP47970.1"/>
    <property type="molecule type" value="Genomic_DNA"/>
</dbReference>
<gene>
    <name evidence="2" type="ORF">ATB98_01005</name>
</gene>
<feature type="domain" description="Extradiol ring-cleavage dioxygenase class III enzyme subunit B" evidence="1">
    <location>
        <begin position="8"/>
        <end position="267"/>
    </location>
</feature>
<comment type="caution">
    <text evidence="2">The sequence shown here is derived from an EMBL/GenBank/DDBJ whole genome shotgun (WGS) entry which is preliminary data.</text>
</comment>
<dbReference type="STRING" id="36856.ATB98_01005"/>